<evidence type="ECO:0000256" key="1">
    <source>
        <dbReference type="SAM" id="MobiDB-lite"/>
    </source>
</evidence>
<comment type="caution">
    <text evidence="2">The sequence shown here is derived from an EMBL/GenBank/DDBJ whole genome shotgun (WGS) entry which is preliminary data.</text>
</comment>
<gene>
    <name evidence="2" type="ORF">BDA96_02G049100</name>
</gene>
<protein>
    <submittedName>
        <fullName evidence="2">Uncharacterized protein</fullName>
    </submittedName>
</protein>
<feature type="region of interest" description="Disordered" evidence="1">
    <location>
        <begin position="248"/>
        <end position="270"/>
    </location>
</feature>
<reference evidence="2" key="1">
    <citation type="journal article" date="2019" name="BMC Genomics">
        <title>A new reference genome for Sorghum bicolor reveals high levels of sequence similarity between sweet and grain genotypes: implications for the genetics of sugar metabolism.</title>
        <authorList>
            <person name="Cooper E.A."/>
            <person name="Brenton Z.W."/>
            <person name="Flinn B.S."/>
            <person name="Jenkins J."/>
            <person name="Shu S."/>
            <person name="Flowers D."/>
            <person name="Luo F."/>
            <person name="Wang Y."/>
            <person name="Xia P."/>
            <person name="Barry K."/>
            <person name="Daum C."/>
            <person name="Lipzen A."/>
            <person name="Yoshinaga Y."/>
            <person name="Schmutz J."/>
            <person name="Saski C."/>
            <person name="Vermerris W."/>
            <person name="Kresovich S."/>
        </authorList>
    </citation>
    <scope>NUCLEOTIDE SEQUENCE</scope>
</reference>
<name>A0A921RKG6_SORBI</name>
<dbReference type="EMBL" id="CM027681">
    <property type="protein sequence ID" value="KAG0541802.1"/>
    <property type="molecule type" value="Genomic_DNA"/>
</dbReference>
<evidence type="ECO:0000313" key="3">
    <source>
        <dbReference type="Proteomes" id="UP000807115"/>
    </source>
</evidence>
<dbReference type="Proteomes" id="UP000807115">
    <property type="component" value="Chromosome 2"/>
</dbReference>
<evidence type="ECO:0000313" key="2">
    <source>
        <dbReference type="EMBL" id="KAG0541802.1"/>
    </source>
</evidence>
<dbReference type="AlphaFoldDB" id="A0A921RKG6"/>
<reference evidence="2" key="2">
    <citation type="submission" date="2020-10" db="EMBL/GenBank/DDBJ databases">
        <authorList>
            <person name="Cooper E.A."/>
            <person name="Brenton Z.W."/>
            <person name="Flinn B.S."/>
            <person name="Jenkins J."/>
            <person name="Shu S."/>
            <person name="Flowers D."/>
            <person name="Luo F."/>
            <person name="Wang Y."/>
            <person name="Xia P."/>
            <person name="Barry K."/>
            <person name="Daum C."/>
            <person name="Lipzen A."/>
            <person name="Yoshinaga Y."/>
            <person name="Schmutz J."/>
            <person name="Saski C."/>
            <person name="Vermerris W."/>
            <person name="Kresovich S."/>
        </authorList>
    </citation>
    <scope>NUCLEOTIDE SEQUENCE</scope>
</reference>
<organism evidence="2 3">
    <name type="scientific">Sorghum bicolor</name>
    <name type="common">Sorghum</name>
    <name type="synonym">Sorghum vulgare</name>
    <dbReference type="NCBI Taxonomy" id="4558"/>
    <lineage>
        <taxon>Eukaryota</taxon>
        <taxon>Viridiplantae</taxon>
        <taxon>Streptophyta</taxon>
        <taxon>Embryophyta</taxon>
        <taxon>Tracheophyta</taxon>
        <taxon>Spermatophyta</taxon>
        <taxon>Magnoliopsida</taxon>
        <taxon>Liliopsida</taxon>
        <taxon>Poales</taxon>
        <taxon>Poaceae</taxon>
        <taxon>PACMAD clade</taxon>
        <taxon>Panicoideae</taxon>
        <taxon>Andropogonodae</taxon>
        <taxon>Andropogoneae</taxon>
        <taxon>Sorghinae</taxon>
        <taxon>Sorghum</taxon>
    </lineage>
</organism>
<proteinExistence type="predicted"/>
<sequence length="405" mass="43568">MAAPCKLAPRPGVMMCAGRRLLPSRAGTAIPTTTTRGPPRRHDVPRNTRVRQLFPGCASDRSVRVQSRSPHPYRRAVGTPELDCTERGRTALRSPRWTPRTRDVVLHAADDWERRRSRSPARHQHCSHLAGCDPLAEAFGGWDSPPVSPPGRNEDPMAMEASLLLAEAPPLLDLCHSPEGSVGAAPASPSYVPVSALWPGNAPAGEVVFGPGVQLQPKEGHIGDPTLGDISDMVTRMDIDPMCDRDGAIAAASSGSSPHKPPLRQGETGTEAARDIYSGLFRELEGPILQAPPQLVPSTPVTKTRAKKKTTLPATRTSLRQAARPSNIPVAERATLKLMRELEFVSSQQQQAPDAAVASYIDLYADDLPEMAVQAIRAATRVGNKKLIKALEAIVQEADAVEMEA</sequence>
<accession>A0A921RKG6</accession>
<feature type="compositionally biased region" description="Low complexity" evidence="1">
    <location>
        <begin position="248"/>
        <end position="257"/>
    </location>
</feature>